<dbReference type="EMBL" id="JBHTKA010000001">
    <property type="protein sequence ID" value="MFD0998746.1"/>
    <property type="molecule type" value="Genomic_DNA"/>
</dbReference>
<keyword evidence="2" id="KW-1185">Reference proteome</keyword>
<dbReference type="RefSeq" id="WP_377575954.1">
    <property type="nucleotide sequence ID" value="NZ_JBHTKA010000001.1"/>
</dbReference>
<dbReference type="Gene3D" id="1.10.3680.10">
    <property type="entry name" value="TerB-like"/>
    <property type="match status" value="1"/>
</dbReference>
<gene>
    <name evidence="1" type="ORF">ACFQ21_05485</name>
</gene>
<name>A0ABW3K0Q9_9BACT</name>
<dbReference type="InterPro" id="IPR029024">
    <property type="entry name" value="TerB-like"/>
</dbReference>
<dbReference type="Proteomes" id="UP001597112">
    <property type="component" value="Unassembled WGS sequence"/>
</dbReference>
<evidence type="ECO:0000313" key="1">
    <source>
        <dbReference type="EMBL" id="MFD0998746.1"/>
    </source>
</evidence>
<organism evidence="1 2">
    <name type="scientific">Ohtaekwangia kribbensis</name>
    <dbReference type="NCBI Taxonomy" id="688913"/>
    <lineage>
        <taxon>Bacteria</taxon>
        <taxon>Pseudomonadati</taxon>
        <taxon>Bacteroidota</taxon>
        <taxon>Cytophagia</taxon>
        <taxon>Cytophagales</taxon>
        <taxon>Fulvivirgaceae</taxon>
        <taxon>Ohtaekwangia</taxon>
    </lineage>
</organism>
<protein>
    <recommendedName>
        <fullName evidence="3">Co-chaperone DjlA N-terminal domain-containing protein</fullName>
    </recommendedName>
</protein>
<proteinExistence type="predicted"/>
<comment type="caution">
    <text evidence="1">The sequence shown here is derived from an EMBL/GenBank/DDBJ whole genome shotgun (WGS) entry which is preliminary data.</text>
</comment>
<dbReference type="SUPFAM" id="SSF158682">
    <property type="entry name" value="TerB-like"/>
    <property type="match status" value="1"/>
</dbReference>
<reference evidence="2" key="1">
    <citation type="journal article" date="2019" name="Int. J. Syst. Evol. Microbiol.">
        <title>The Global Catalogue of Microorganisms (GCM) 10K type strain sequencing project: providing services to taxonomists for standard genome sequencing and annotation.</title>
        <authorList>
            <consortium name="The Broad Institute Genomics Platform"/>
            <consortium name="The Broad Institute Genome Sequencing Center for Infectious Disease"/>
            <person name="Wu L."/>
            <person name="Ma J."/>
        </authorList>
    </citation>
    <scope>NUCLEOTIDE SEQUENCE [LARGE SCALE GENOMIC DNA]</scope>
    <source>
        <strain evidence="2">CCUG 58938</strain>
    </source>
</reference>
<evidence type="ECO:0008006" key="3">
    <source>
        <dbReference type="Google" id="ProtNLM"/>
    </source>
</evidence>
<sequence>MTTFFEHQRSSYKRNYMRNLICLASLDGKLDEEERTLIQKIGAKRGLKVWQVSELVESPGNCEIFLPESMNNRMDLVYDLMQIVHIDNEVTEYETEFMMTIIEALHLQPEIVNQLMAMFQEGVPSVEEWKEFVSFTRECENG</sequence>
<accession>A0ABW3K0Q9</accession>
<evidence type="ECO:0000313" key="2">
    <source>
        <dbReference type="Proteomes" id="UP001597112"/>
    </source>
</evidence>